<dbReference type="GO" id="GO:0016020">
    <property type="term" value="C:membrane"/>
    <property type="evidence" value="ECO:0007669"/>
    <property type="project" value="UniProtKB-SubCell"/>
</dbReference>
<keyword evidence="2 5" id="KW-0812">Transmembrane</keyword>
<dbReference type="EMBL" id="FNCK01000002">
    <property type="protein sequence ID" value="SDG02969.1"/>
    <property type="molecule type" value="Genomic_DNA"/>
</dbReference>
<keyword evidence="4 5" id="KW-0472">Membrane</keyword>
<feature type="transmembrane region" description="Helical" evidence="5">
    <location>
        <begin position="119"/>
        <end position="140"/>
    </location>
</feature>
<comment type="subcellular location">
    <subcellularLocation>
        <location evidence="1">Membrane</location>
        <topology evidence="1">Multi-pass membrane protein</topology>
    </subcellularLocation>
</comment>
<dbReference type="RefSeq" id="WP_090289327.1">
    <property type="nucleotide sequence ID" value="NZ_FNCK01000002.1"/>
</dbReference>
<dbReference type="InterPro" id="IPR003825">
    <property type="entry name" value="Colicin-V_CvpA"/>
</dbReference>
<feature type="transmembrane region" description="Helical" evidence="5">
    <location>
        <begin position="29"/>
        <end position="46"/>
    </location>
</feature>
<evidence type="ECO:0000256" key="5">
    <source>
        <dbReference type="SAM" id="Phobius"/>
    </source>
</evidence>
<name>A0A1G7QYM1_9LACT</name>
<dbReference type="PANTHER" id="PTHR37306">
    <property type="entry name" value="COLICIN V PRODUCTION PROTEIN"/>
    <property type="match status" value="1"/>
</dbReference>
<gene>
    <name evidence="6" type="ORF">SAMN05421791_102249</name>
</gene>
<evidence type="ECO:0000256" key="1">
    <source>
        <dbReference type="ARBA" id="ARBA00004141"/>
    </source>
</evidence>
<dbReference type="PANTHER" id="PTHR37306:SF1">
    <property type="entry name" value="COLICIN V PRODUCTION PROTEIN"/>
    <property type="match status" value="1"/>
</dbReference>
<keyword evidence="3 5" id="KW-1133">Transmembrane helix</keyword>
<dbReference type="Pfam" id="PF02674">
    <property type="entry name" value="Colicin_V"/>
    <property type="match status" value="1"/>
</dbReference>
<dbReference type="STRING" id="120956.SAMN05421791_102249"/>
<keyword evidence="7" id="KW-1185">Reference proteome</keyword>
<evidence type="ECO:0000256" key="4">
    <source>
        <dbReference type="ARBA" id="ARBA00023136"/>
    </source>
</evidence>
<dbReference type="GO" id="GO:0009403">
    <property type="term" value="P:toxin biosynthetic process"/>
    <property type="evidence" value="ECO:0007669"/>
    <property type="project" value="InterPro"/>
</dbReference>
<dbReference type="Proteomes" id="UP000199708">
    <property type="component" value="Unassembled WGS sequence"/>
</dbReference>
<evidence type="ECO:0000313" key="6">
    <source>
        <dbReference type="EMBL" id="SDG02969.1"/>
    </source>
</evidence>
<evidence type="ECO:0000256" key="2">
    <source>
        <dbReference type="ARBA" id="ARBA00022692"/>
    </source>
</evidence>
<evidence type="ECO:0000256" key="3">
    <source>
        <dbReference type="ARBA" id="ARBA00022989"/>
    </source>
</evidence>
<dbReference type="OrthoDB" id="1809613at2"/>
<organism evidence="6 7">
    <name type="scientific">Facklamia miroungae</name>
    <dbReference type="NCBI Taxonomy" id="120956"/>
    <lineage>
        <taxon>Bacteria</taxon>
        <taxon>Bacillati</taxon>
        <taxon>Bacillota</taxon>
        <taxon>Bacilli</taxon>
        <taxon>Lactobacillales</taxon>
        <taxon>Aerococcaceae</taxon>
        <taxon>Facklamia</taxon>
    </lineage>
</organism>
<reference evidence="6 7" key="1">
    <citation type="submission" date="2016-10" db="EMBL/GenBank/DDBJ databases">
        <authorList>
            <person name="de Groot N.N."/>
        </authorList>
    </citation>
    <scope>NUCLEOTIDE SEQUENCE [LARGE SCALE GENOMIC DNA]</scope>
    <source>
        <strain evidence="6 7">ATCC BAA-466</strain>
    </source>
</reference>
<protein>
    <submittedName>
        <fullName evidence="6">Uncharacterized membrane protein, required for colicin V production</fullName>
    </submittedName>
</protein>
<proteinExistence type="predicted"/>
<feature type="transmembrane region" description="Helical" evidence="5">
    <location>
        <begin position="83"/>
        <end position="107"/>
    </location>
</feature>
<evidence type="ECO:0000313" key="7">
    <source>
        <dbReference type="Proteomes" id="UP000199708"/>
    </source>
</evidence>
<sequence>MLSIIVILILAFAFYSGYRSGMIMQIVRLLGYIITYVIATQYFDALSKWVEMIIPFPAVQPDSQLAMYTEAQSFLLDQTFYKLITFLIIWLIGWVLTNVLSVLFTRVSYYTVLNIGNRIIGGILNFCVVYFILFMILYLLSLIPLEFIQQQFVNNPLIFRMVDSTPILTDFVGKFGLGS</sequence>
<dbReference type="AlphaFoldDB" id="A0A1G7QYM1"/>
<accession>A0A1G7QYM1</accession>